<sequence>MCLARLHKPECHEAAADAGVCEAFVQAMRLHANDNEVQNAAAIGLRANCRGPTSKPLPPKVANKTTKLALGHGAVDALVEAEDFDVLYNCTLALGSIVRFRAQECRKHAGEIVQVMLRALKSPRKDFRVTFVAKMCLKDVPGALRSLVETMNSAPADVDVQHWSSWWLAEVFSADITGPLIVDYPTTCVLHALVCAMQKHPTRTHVQTHAAVALGAICAGWDSDALERQRNAVDAGALQVVVQAMRNHSYDAKVQAASARCFTRISIAHASGTADVLQMMLHTYHAHHRDAEARKWIALGVAMLQGVAVAHPEVSHILCQVIQDYPRDAEVQYIASLGMANVAFGLPPAVGVRGVSPWLAKRHEKTNQLEDQDSKRISRAKLSSVQSNMDIQRNQDFKVERLAKDEAIQELPCFRWKTSQLRPDLLLPEKGMRRITGQSGIELVNLCKRFQRLRPHVSRYGCSASKIVAAFSCICLKSRAKLSSVQSNMEIQRNQDFKVERLAKDEAIQEVLGLANTSGCIYSFHLLCFLSLLQLPCFRWKTSQLRPDLLLPEKGMRRITGQSGIELVNLCKRFQRLRPHVSRYGCSASKIVAAFSCICLKSRAKLSSVQSNMDIQRNQDFKVERLAKDEAIQEVLGLANMSGCIYSFHLFCFLSLLQLPCFRWKTSQLRPDLLLPEKGMRRITGQSGIELVNLCKRFQRLRPHVSRYGCLASKIVAAFSCICLKSRAKLSSVQSNMEIQRNQDFKVERLAKDEAIQEVLGLANTSGCIYSFHLLCFLSLLQLPCFRWKTSQLRPDLLLPEKGMRRITGQSGIELVNLCKRFQRLRPHVSRYGCSASKIVAAFSCICLKSRAKLSSVQGNMDIQRNQEFKVERLAKDEAIQEVEDVTVEVPETSPSCQLQDYHGSLALWMVVILLGLAAGYIRDQEHHLPRHNPLQRIVLGASAERGYSTGAASRRPAERTWDFSCSIPCIKTGIWILW</sequence>
<dbReference type="Proteomes" id="UP001152797">
    <property type="component" value="Unassembled WGS sequence"/>
</dbReference>
<keyword evidence="4" id="KW-1185">Reference proteome</keyword>
<name>A0A9P1BGS7_9DINO</name>
<dbReference type="InterPro" id="IPR016024">
    <property type="entry name" value="ARM-type_fold"/>
</dbReference>
<dbReference type="InterPro" id="IPR000225">
    <property type="entry name" value="Armadillo"/>
</dbReference>
<dbReference type="InterPro" id="IPR011989">
    <property type="entry name" value="ARM-like"/>
</dbReference>
<evidence type="ECO:0000313" key="3">
    <source>
        <dbReference type="EMBL" id="CAL4759777.1"/>
    </source>
</evidence>
<protein>
    <submittedName>
        <fullName evidence="3">Poly [ADP-ribose] polymerase (PARP)</fullName>
    </submittedName>
</protein>
<dbReference type="EMBL" id="CAMXCT020000012">
    <property type="protein sequence ID" value="CAL1125840.1"/>
    <property type="molecule type" value="Genomic_DNA"/>
</dbReference>
<dbReference type="EMBL" id="CAMXCT030000012">
    <property type="protein sequence ID" value="CAL4759777.1"/>
    <property type="molecule type" value="Genomic_DNA"/>
</dbReference>
<comment type="caution">
    <text evidence="1">The sequence shown here is derived from an EMBL/GenBank/DDBJ whole genome shotgun (WGS) entry which is preliminary data.</text>
</comment>
<reference evidence="2" key="2">
    <citation type="submission" date="2024-04" db="EMBL/GenBank/DDBJ databases">
        <authorList>
            <person name="Chen Y."/>
            <person name="Shah S."/>
            <person name="Dougan E. K."/>
            <person name="Thang M."/>
            <person name="Chan C."/>
        </authorList>
    </citation>
    <scope>NUCLEOTIDE SEQUENCE [LARGE SCALE GENOMIC DNA]</scope>
</reference>
<dbReference type="SMART" id="SM00185">
    <property type="entry name" value="ARM"/>
    <property type="match status" value="3"/>
</dbReference>
<dbReference type="EMBL" id="CAMXCT010000012">
    <property type="protein sequence ID" value="CAI3972465.1"/>
    <property type="molecule type" value="Genomic_DNA"/>
</dbReference>
<dbReference type="Gene3D" id="1.25.10.10">
    <property type="entry name" value="Leucine-rich Repeat Variant"/>
    <property type="match status" value="1"/>
</dbReference>
<reference evidence="1" key="1">
    <citation type="submission" date="2022-10" db="EMBL/GenBank/DDBJ databases">
        <authorList>
            <person name="Chen Y."/>
            <person name="Dougan E. K."/>
            <person name="Chan C."/>
            <person name="Rhodes N."/>
            <person name="Thang M."/>
        </authorList>
    </citation>
    <scope>NUCLEOTIDE SEQUENCE</scope>
</reference>
<organism evidence="1">
    <name type="scientific">Cladocopium goreaui</name>
    <dbReference type="NCBI Taxonomy" id="2562237"/>
    <lineage>
        <taxon>Eukaryota</taxon>
        <taxon>Sar</taxon>
        <taxon>Alveolata</taxon>
        <taxon>Dinophyceae</taxon>
        <taxon>Suessiales</taxon>
        <taxon>Symbiodiniaceae</taxon>
        <taxon>Cladocopium</taxon>
    </lineage>
</organism>
<dbReference type="SUPFAM" id="SSF48371">
    <property type="entry name" value="ARM repeat"/>
    <property type="match status" value="1"/>
</dbReference>
<proteinExistence type="predicted"/>
<accession>A0A9P1BGS7</accession>
<evidence type="ECO:0000313" key="4">
    <source>
        <dbReference type="Proteomes" id="UP001152797"/>
    </source>
</evidence>
<gene>
    <name evidence="1" type="ORF">C1SCF055_LOCUS1049</name>
</gene>
<dbReference type="AlphaFoldDB" id="A0A9P1BGS7"/>
<evidence type="ECO:0000313" key="1">
    <source>
        <dbReference type="EMBL" id="CAI3972465.1"/>
    </source>
</evidence>
<evidence type="ECO:0000313" key="2">
    <source>
        <dbReference type="EMBL" id="CAL1125840.1"/>
    </source>
</evidence>